<dbReference type="InterPro" id="IPR014202">
    <property type="entry name" value="Spore_II_R"/>
</dbReference>
<name>A0A328U904_9FIRM</name>
<proteinExistence type="predicted"/>
<evidence type="ECO:0000313" key="2">
    <source>
        <dbReference type="Proteomes" id="UP000249377"/>
    </source>
</evidence>
<comment type="caution">
    <text evidence="1">The sequence shown here is derived from an EMBL/GenBank/DDBJ whole genome shotgun (WGS) entry which is preliminary data.</text>
</comment>
<dbReference type="RefSeq" id="WP_112333320.1">
    <property type="nucleotide sequence ID" value="NZ_JADPHD010000002.1"/>
</dbReference>
<dbReference type="NCBIfam" id="TIGR02837">
    <property type="entry name" value="spore_II_R"/>
    <property type="match status" value="1"/>
</dbReference>
<dbReference type="EMBL" id="QLYR01000009">
    <property type="protein sequence ID" value="RAQ22756.1"/>
    <property type="molecule type" value="Genomic_DNA"/>
</dbReference>
<gene>
    <name evidence="1" type="primary">spoIIR</name>
    <name evidence="1" type="ORF">DPQ25_11495</name>
</gene>
<dbReference type="Proteomes" id="UP000249377">
    <property type="component" value="Unassembled WGS sequence"/>
</dbReference>
<accession>A0A328U904</accession>
<keyword evidence="2" id="KW-1185">Reference proteome</keyword>
<sequence length="207" mass="23488">MKWRTAEKAICLGLILAVLVSFTGFATQCEDIPDRVLRLHILANSDSEEDQALKLKVRDRIVTESAGLFDQVTDRESARAVVEKNMDALREAAQDEVYRQGYSYPVSMELTHMYFTTRVYGETALPAGYYEALRVTIGAGAGHNWWCVIFPAMCLPVAEESQELDGVLNEEQMEIVEEGESAQYEIKFKALEWYEQIVDWFRGLGNS</sequence>
<organism evidence="1 2">
    <name type="scientific">Hydrogeniiclostridium mannosilyticum</name>
    <dbReference type="NCBI Taxonomy" id="2764322"/>
    <lineage>
        <taxon>Bacteria</taxon>
        <taxon>Bacillati</taxon>
        <taxon>Bacillota</taxon>
        <taxon>Clostridia</taxon>
        <taxon>Eubacteriales</taxon>
        <taxon>Acutalibacteraceae</taxon>
        <taxon>Hydrogeniiclostridium</taxon>
    </lineage>
</organism>
<protein>
    <submittedName>
        <fullName evidence="1">Stage II sporulation protein R</fullName>
    </submittedName>
</protein>
<dbReference type="Pfam" id="PF09551">
    <property type="entry name" value="Spore_II_R"/>
    <property type="match status" value="1"/>
</dbReference>
<evidence type="ECO:0000313" key="1">
    <source>
        <dbReference type="EMBL" id="RAQ22756.1"/>
    </source>
</evidence>
<reference evidence="1 2" key="1">
    <citation type="submission" date="2018-06" db="EMBL/GenBank/DDBJ databases">
        <title>Noncontiguous genome sequence of Ruminococcaceae bacterium ASD2818.</title>
        <authorList>
            <person name="Chaplin A.V."/>
            <person name="Sokolova S.R."/>
            <person name="Kochetkova T.O."/>
            <person name="Goltsov A.Y."/>
            <person name="Trofimov D.Y."/>
            <person name="Efimov B.A."/>
        </authorList>
    </citation>
    <scope>NUCLEOTIDE SEQUENCE [LARGE SCALE GENOMIC DNA]</scope>
    <source>
        <strain evidence="1 2">ASD2818</strain>
    </source>
</reference>
<dbReference type="AlphaFoldDB" id="A0A328U904"/>